<feature type="domain" description="AprE-like long alpha-helical hairpin" evidence="12">
    <location>
        <begin position="138"/>
        <end position="314"/>
    </location>
</feature>
<comment type="caution">
    <text evidence="14">The sequence shown here is derived from an EMBL/GenBank/DDBJ whole genome shotgun (WGS) entry which is preliminary data.</text>
</comment>
<feature type="compositionally biased region" description="Polar residues" evidence="11">
    <location>
        <begin position="1"/>
        <end position="12"/>
    </location>
</feature>
<evidence type="ECO:0000256" key="4">
    <source>
        <dbReference type="ARBA" id="ARBA00022475"/>
    </source>
</evidence>
<dbReference type="RefSeq" id="WP_157091203.1">
    <property type="nucleotide sequence ID" value="NZ_LUTU01000008.1"/>
</dbReference>
<evidence type="ECO:0000256" key="3">
    <source>
        <dbReference type="ARBA" id="ARBA00022448"/>
    </source>
</evidence>
<feature type="region of interest" description="Disordered" evidence="11">
    <location>
        <begin position="1"/>
        <end position="30"/>
    </location>
</feature>
<organism evidence="14 15">
    <name type="scientific">Gluconobacter cerinus</name>
    <dbReference type="NCBI Taxonomy" id="38307"/>
    <lineage>
        <taxon>Bacteria</taxon>
        <taxon>Pseudomonadati</taxon>
        <taxon>Pseudomonadota</taxon>
        <taxon>Alphaproteobacteria</taxon>
        <taxon>Acetobacterales</taxon>
        <taxon>Acetobacteraceae</taxon>
        <taxon>Gluconobacter</taxon>
    </lineage>
</organism>
<dbReference type="GO" id="GO:0005886">
    <property type="term" value="C:plasma membrane"/>
    <property type="evidence" value="ECO:0007669"/>
    <property type="project" value="UniProtKB-SubCell"/>
</dbReference>
<evidence type="ECO:0000256" key="9">
    <source>
        <dbReference type="RuleBase" id="RU365093"/>
    </source>
</evidence>
<feature type="coiled-coil region" evidence="10">
    <location>
        <begin position="187"/>
        <end position="214"/>
    </location>
</feature>
<comment type="similarity">
    <text evidence="2 9">Belongs to the membrane fusion protein (MFP) (TC 8.A.1) family.</text>
</comment>
<keyword evidence="6 9" id="KW-0812">Transmembrane</keyword>
<evidence type="ECO:0000256" key="11">
    <source>
        <dbReference type="SAM" id="MobiDB-lite"/>
    </source>
</evidence>
<keyword evidence="5 9" id="KW-0997">Cell inner membrane</keyword>
<dbReference type="InterPro" id="IPR058982">
    <property type="entry name" value="Beta-barrel_AprE"/>
</dbReference>
<feature type="domain" description="AprE-like beta-barrel" evidence="13">
    <location>
        <begin position="360"/>
        <end position="461"/>
    </location>
</feature>
<dbReference type="EMBL" id="LUTU01000008">
    <property type="protein sequence ID" value="OAJ67343.1"/>
    <property type="molecule type" value="Genomic_DNA"/>
</dbReference>
<evidence type="ECO:0000313" key="15">
    <source>
        <dbReference type="Proteomes" id="UP000077786"/>
    </source>
</evidence>
<dbReference type="InterPro" id="IPR010129">
    <property type="entry name" value="T1SS_HlyD"/>
</dbReference>
<evidence type="ECO:0000313" key="14">
    <source>
        <dbReference type="EMBL" id="OAJ67343.1"/>
    </source>
</evidence>
<name>A0A1B6VJE8_9PROT</name>
<keyword evidence="7 9" id="KW-1133">Transmembrane helix</keyword>
<dbReference type="InterPro" id="IPR058781">
    <property type="entry name" value="HH_AprE-like"/>
</dbReference>
<keyword evidence="8 9" id="KW-0472">Membrane</keyword>
<evidence type="ECO:0000256" key="5">
    <source>
        <dbReference type="ARBA" id="ARBA00022519"/>
    </source>
</evidence>
<dbReference type="PANTHER" id="PTHR30386:SF26">
    <property type="entry name" value="TRANSPORT PROTEIN COMB"/>
    <property type="match status" value="1"/>
</dbReference>
<keyword evidence="10" id="KW-0175">Coiled coil</keyword>
<gene>
    <name evidence="14" type="ORF">A0123_01942</name>
</gene>
<dbReference type="Pfam" id="PF26002">
    <property type="entry name" value="Beta-barrel_AprE"/>
    <property type="match status" value="1"/>
</dbReference>
<feature type="coiled-coil region" evidence="10">
    <location>
        <begin position="244"/>
        <end position="287"/>
    </location>
</feature>
<dbReference type="PRINTS" id="PR01490">
    <property type="entry name" value="RTXTOXIND"/>
</dbReference>
<keyword evidence="3 9" id="KW-0813">Transport</keyword>
<sequence length="485" mass="53024">MSSSDMTTNNDQSPEENGGENFTSHVPRTATDPFAPQGMPIALLEFHSPTGGLVNLPATASARYTIWLIGGLFLACLAGMALFPLNRIVSTTGRLVSTQPTIVVQPLETSIVHSIDVQVGDFVKKGQVLAHLDPTITKADMTNMADQRDSYQAELDRLKAEADDQDYHVDTSNPASVRQGAAFLRRRNEYRAHIQNYDQQIAGLQSDMQGYRANAAMYASKMRVADEVLKMRQHEQADQVGSRLSTLAAQNDMMEAERAEISAQQNANSAENKLAAMRAERDSYIENWKAQVYTTLTETQHHLDEYNSSYEKARLRQDLILLKAPEDGVVLTIAKASIGSVLQSAGQFMTLVPTGYGVEMESVVRASDAAFIKIGDHALVKFAAFPFTQYGGAEATVRVISADSFDKSSAGAGGDASAVSGGASDDVYYRVRLRIDRYTLHGQPDFFHPAPGVPTTADIDVGKRTILQYLFSRLTPTLTEGMREP</sequence>
<feature type="transmembrane region" description="Helical" evidence="9">
    <location>
        <begin position="64"/>
        <end position="85"/>
    </location>
</feature>
<accession>A0A1B6VJE8</accession>
<dbReference type="Proteomes" id="UP000077786">
    <property type="component" value="Unassembled WGS sequence"/>
</dbReference>
<dbReference type="NCBIfam" id="TIGR01843">
    <property type="entry name" value="type_I_hlyD"/>
    <property type="match status" value="1"/>
</dbReference>
<comment type="subcellular location">
    <subcellularLocation>
        <location evidence="1 9">Cell inner membrane</location>
        <topology evidence="1 9">Single-pass membrane protein</topology>
    </subcellularLocation>
</comment>
<evidence type="ECO:0000259" key="12">
    <source>
        <dbReference type="Pfam" id="PF25994"/>
    </source>
</evidence>
<reference evidence="14 15" key="1">
    <citation type="submission" date="2016-03" db="EMBL/GenBank/DDBJ databases">
        <title>Draft genome sequence of Gluconobacter cerinus strain CECT 9110.</title>
        <authorList>
            <person name="Sainz F."/>
            <person name="Mas A."/>
            <person name="Torija M.J."/>
        </authorList>
    </citation>
    <scope>NUCLEOTIDE SEQUENCE [LARGE SCALE GENOMIC DNA]</scope>
    <source>
        <strain evidence="14 15">CECT 9110</strain>
    </source>
</reference>
<protein>
    <recommendedName>
        <fullName evidence="9">Membrane fusion protein (MFP) family protein</fullName>
    </recommendedName>
</protein>
<dbReference type="Pfam" id="PF25994">
    <property type="entry name" value="HH_AprE"/>
    <property type="match status" value="1"/>
</dbReference>
<dbReference type="GO" id="GO:0015031">
    <property type="term" value="P:protein transport"/>
    <property type="evidence" value="ECO:0007669"/>
    <property type="project" value="InterPro"/>
</dbReference>
<dbReference type="SUPFAM" id="SSF111369">
    <property type="entry name" value="HlyD-like secretion proteins"/>
    <property type="match status" value="1"/>
</dbReference>
<keyword evidence="4 9" id="KW-1003">Cell membrane</keyword>
<evidence type="ECO:0000256" key="1">
    <source>
        <dbReference type="ARBA" id="ARBA00004377"/>
    </source>
</evidence>
<dbReference type="InterPro" id="IPR050739">
    <property type="entry name" value="MFP"/>
</dbReference>
<dbReference type="Gene3D" id="2.40.50.100">
    <property type="match status" value="1"/>
</dbReference>
<proteinExistence type="inferred from homology"/>
<evidence type="ECO:0000256" key="8">
    <source>
        <dbReference type="ARBA" id="ARBA00023136"/>
    </source>
</evidence>
<evidence type="ECO:0000256" key="2">
    <source>
        <dbReference type="ARBA" id="ARBA00009477"/>
    </source>
</evidence>
<dbReference type="OrthoDB" id="9810980at2"/>
<evidence type="ECO:0000259" key="13">
    <source>
        <dbReference type="Pfam" id="PF26002"/>
    </source>
</evidence>
<dbReference type="AlphaFoldDB" id="A0A1B6VJE8"/>
<evidence type="ECO:0000256" key="6">
    <source>
        <dbReference type="ARBA" id="ARBA00022692"/>
    </source>
</evidence>
<evidence type="ECO:0000256" key="10">
    <source>
        <dbReference type="SAM" id="Coils"/>
    </source>
</evidence>
<dbReference type="Gene3D" id="1.10.287.470">
    <property type="entry name" value="Helix hairpin bin"/>
    <property type="match status" value="1"/>
</dbReference>
<dbReference type="PATRIC" id="fig|38307.3.peg.2001"/>
<evidence type="ECO:0000256" key="7">
    <source>
        <dbReference type="ARBA" id="ARBA00022989"/>
    </source>
</evidence>
<dbReference type="PANTHER" id="PTHR30386">
    <property type="entry name" value="MEMBRANE FUSION SUBUNIT OF EMRAB-TOLC MULTIDRUG EFFLUX PUMP"/>
    <property type="match status" value="1"/>
</dbReference>